<comment type="caution">
    <text evidence="10">The sequence shown here is derived from an EMBL/GenBank/DDBJ whole genome shotgun (WGS) entry which is preliminary data.</text>
</comment>
<evidence type="ECO:0000256" key="7">
    <source>
        <dbReference type="ARBA" id="ARBA00023014"/>
    </source>
</evidence>
<keyword evidence="7" id="KW-0411">Iron-sulfur</keyword>
<dbReference type="PROSITE" id="PS00197">
    <property type="entry name" value="2FE2S_FER_1"/>
    <property type="match status" value="1"/>
</dbReference>
<dbReference type="InterPro" id="IPR050415">
    <property type="entry name" value="MRET"/>
</dbReference>
<feature type="domain" description="FAD-binding FR-type" evidence="9">
    <location>
        <begin position="10"/>
        <end position="112"/>
    </location>
</feature>
<dbReference type="InterPro" id="IPR039261">
    <property type="entry name" value="FNR_nucleotide-bd"/>
</dbReference>
<dbReference type="InterPro" id="IPR006058">
    <property type="entry name" value="2Fe2S_fd_BS"/>
</dbReference>
<dbReference type="PROSITE" id="PS51384">
    <property type="entry name" value="FAD_FR"/>
    <property type="match status" value="1"/>
</dbReference>
<evidence type="ECO:0000256" key="6">
    <source>
        <dbReference type="ARBA" id="ARBA00023004"/>
    </source>
</evidence>
<dbReference type="Pfam" id="PF00111">
    <property type="entry name" value="Fer2"/>
    <property type="match status" value="1"/>
</dbReference>
<evidence type="ECO:0000256" key="5">
    <source>
        <dbReference type="ARBA" id="ARBA00023002"/>
    </source>
</evidence>
<dbReference type="CDD" id="cd06185">
    <property type="entry name" value="PDR_like"/>
    <property type="match status" value="1"/>
</dbReference>
<sequence>MTVTTGPRVELEFDARLDRRENVADGVLRLTFTRVDGDAFDPWEPGAHVDLVLGTDLVRQYSLCGDPADRDVLRVAVLDVPDGRGGSRFVHERLTEGSTVRLRGPRNTFPLLSARRYVFVAGGIGITPLLPMVRAAHAAGADWRLLYGGRTRAAMAFGADLAREYGDRVALHPQDEVGLLDLDALPADPGEGDLVYCCGPEPLIAAVEERAAGWPPGTLRVERFAPREAAPGGGAFDVELAETGVTVHVPEGRSVLEAVEDAGVQVLSSCREGTCGTCETPVLDGVPDHRDSLLTDEERASGEMMMICVSRAHTPRLVLEL</sequence>
<dbReference type="PANTHER" id="PTHR47354">
    <property type="entry name" value="NADH OXIDOREDUCTASE HCR"/>
    <property type="match status" value="1"/>
</dbReference>
<dbReference type="InterPro" id="IPR012675">
    <property type="entry name" value="Beta-grasp_dom_sf"/>
</dbReference>
<dbReference type="RefSeq" id="WP_179826667.1">
    <property type="nucleotide sequence ID" value="NZ_JACCFS010000001.1"/>
</dbReference>
<dbReference type="InterPro" id="IPR017927">
    <property type="entry name" value="FAD-bd_FR_type"/>
</dbReference>
<name>A0A7Z0ERY7_9ACTN</name>
<dbReference type="Gene3D" id="3.40.50.80">
    <property type="entry name" value="Nucleotide-binding domain of ferredoxin-NADP reductase (FNR) module"/>
    <property type="match status" value="1"/>
</dbReference>
<accession>A0A7Z0ERY7</accession>
<dbReference type="AlphaFoldDB" id="A0A7Z0ERY7"/>
<evidence type="ECO:0000256" key="1">
    <source>
        <dbReference type="ARBA" id="ARBA00001974"/>
    </source>
</evidence>
<dbReference type="Gene3D" id="3.10.20.30">
    <property type="match status" value="1"/>
</dbReference>
<keyword evidence="2" id="KW-0285">Flavoprotein</keyword>
<reference evidence="10 11" key="1">
    <citation type="submission" date="2020-07" db="EMBL/GenBank/DDBJ databases">
        <title>Sequencing the genomes of 1000 actinobacteria strains.</title>
        <authorList>
            <person name="Klenk H.-P."/>
        </authorList>
    </citation>
    <scope>NUCLEOTIDE SEQUENCE [LARGE SCALE GENOMIC DNA]</scope>
    <source>
        <strain evidence="10 11">DSM 44442</strain>
    </source>
</reference>
<dbReference type="Proteomes" id="UP000572051">
    <property type="component" value="Unassembled WGS sequence"/>
</dbReference>
<keyword evidence="4" id="KW-0479">Metal-binding</keyword>
<keyword evidence="11" id="KW-1185">Reference proteome</keyword>
<dbReference type="EMBL" id="JACCFS010000001">
    <property type="protein sequence ID" value="NYJ36636.1"/>
    <property type="molecule type" value="Genomic_DNA"/>
</dbReference>
<comment type="cofactor">
    <cofactor evidence="1">
        <name>FAD</name>
        <dbReference type="ChEBI" id="CHEBI:57692"/>
    </cofactor>
</comment>
<evidence type="ECO:0000259" key="9">
    <source>
        <dbReference type="PROSITE" id="PS51384"/>
    </source>
</evidence>
<dbReference type="InterPro" id="IPR017938">
    <property type="entry name" value="Riboflavin_synthase-like_b-brl"/>
</dbReference>
<organism evidence="10 11">
    <name type="scientific">Nocardiopsis aegyptia</name>
    <dbReference type="NCBI Taxonomy" id="220378"/>
    <lineage>
        <taxon>Bacteria</taxon>
        <taxon>Bacillati</taxon>
        <taxon>Actinomycetota</taxon>
        <taxon>Actinomycetes</taxon>
        <taxon>Streptosporangiales</taxon>
        <taxon>Nocardiopsidaceae</taxon>
        <taxon>Nocardiopsis</taxon>
    </lineage>
</organism>
<evidence type="ECO:0000259" key="8">
    <source>
        <dbReference type="PROSITE" id="PS51085"/>
    </source>
</evidence>
<dbReference type="PRINTS" id="PR00409">
    <property type="entry name" value="PHDIOXRDTASE"/>
</dbReference>
<dbReference type="PANTHER" id="PTHR47354:SF1">
    <property type="entry name" value="CARNITINE MONOOXYGENASE REDUCTASE SUBUNIT"/>
    <property type="match status" value="1"/>
</dbReference>
<dbReference type="GO" id="GO:0051537">
    <property type="term" value="F:2 iron, 2 sulfur cluster binding"/>
    <property type="evidence" value="ECO:0007669"/>
    <property type="project" value="UniProtKB-KW"/>
</dbReference>
<dbReference type="SUPFAM" id="SSF54292">
    <property type="entry name" value="2Fe-2S ferredoxin-like"/>
    <property type="match status" value="1"/>
</dbReference>
<dbReference type="PROSITE" id="PS51085">
    <property type="entry name" value="2FE2S_FER_2"/>
    <property type="match status" value="1"/>
</dbReference>
<dbReference type="SUPFAM" id="SSF63380">
    <property type="entry name" value="Riboflavin synthase domain-like"/>
    <property type="match status" value="1"/>
</dbReference>
<evidence type="ECO:0000256" key="2">
    <source>
        <dbReference type="ARBA" id="ARBA00022630"/>
    </source>
</evidence>
<feature type="domain" description="2Fe-2S ferredoxin-type" evidence="8">
    <location>
        <begin position="236"/>
        <end position="321"/>
    </location>
</feature>
<dbReference type="SUPFAM" id="SSF52343">
    <property type="entry name" value="Ferredoxin reductase-like, C-terminal NADP-linked domain"/>
    <property type="match status" value="1"/>
</dbReference>
<keyword evidence="3" id="KW-0001">2Fe-2S</keyword>
<evidence type="ECO:0000313" key="10">
    <source>
        <dbReference type="EMBL" id="NYJ36636.1"/>
    </source>
</evidence>
<evidence type="ECO:0000313" key="11">
    <source>
        <dbReference type="Proteomes" id="UP000572051"/>
    </source>
</evidence>
<dbReference type="GO" id="GO:0046872">
    <property type="term" value="F:metal ion binding"/>
    <property type="evidence" value="ECO:0007669"/>
    <property type="project" value="UniProtKB-KW"/>
</dbReference>
<dbReference type="CDD" id="cd00207">
    <property type="entry name" value="fer2"/>
    <property type="match status" value="1"/>
</dbReference>
<evidence type="ECO:0000256" key="3">
    <source>
        <dbReference type="ARBA" id="ARBA00022714"/>
    </source>
</evidence>
<dbReference type="InterPro" id="IPR001041">
    <property type="entry name" value="2Fe-2S_ferredoxin-type"/>
</dbReference>
<dbReference type="Gene3D" id="2.40.30.10">
    <property type="entry name" value="Translation factors"/>
    <property type="match status" value="1"/>
</dbReference>
<dbReference type="InterPro" id="IPR036010">
    <property type="entry name" value="2Fe-2S_ferredoxin-like_sf"/>
</dbReference>
<gene>
    <name evidence="10" type="ORF">HNR10_004517</name>
</gene>
<keyword evidence="5" id="KW-0560">Oxidoreductase</keyword>
<proteinExistence type="predicted"/>
<keyword evidence="6" id="KW-0408">Iron</keyword>
<dbReference type="GO" id="GO:0016491">
    <property type="term" value="F:oxidoreductase activity"/>
    <property type="evidence" value="ECO:0007669"/>
    <property type="project" value="UniProtKB-KW"/>
</dbReference>
<evidence type="ECO:0000256" key="4">
    <source>
        <dbReference type="ARBA" id="ARBA00022723"/>
    </source>
</evidence>
<protein>
    <submittedName>
        <fullName evidence="10">Ferredoxin-NADP reductase</fullName>
    </submittedName>
</protein>